<dbReference type="PANTHER" id="PTHR33908:SF11">
    <property type="entry name" value="MEMBRANE PROTEIN"/>
    <property type="match status" value="1"/>
</dbReference>
<dbReference type="PANTHER" id="PTHR33908">
    <property type="entry name" value="MANNOSYLTRANSFERASE YKCB-RELATED"/>
    <property type="match status" value="1"/>
</dbReference>
<dbReference type="RefSeq" id="WP_106140376.1">
    <property type="nucleotide sequence ID" value="NZ_PVTE01000030.1"/>
</dbReference>
<dbReference type="Pfam" id="PF13231">
    <property type="entry name" value="PMT_2"/>
    <property type="match status" value="1"/>
</dbReference>
<dbReference type="EMBL" id="PVTE01000030">
    <property type="protein sequence ID" value="PRY28188.1"/>
    <property type="molecule type" value="Genomic_DNA"/>
</dbReference>
<evidence type="ECO:0000256" key="6">
    <source>
        <dbReference type="ARBA" id="ARBA00022989"/>
    </source>
</evidence>
<keyword evidence="3 10" id="KW-0328">Glycosyltransferase</keyword>
<feature type="transmembrane region" description="Helical" evidence="8">
    <location>
        <begin position="418"/>
        <end position="437"/>
    </location>
</feature>
<feature type="transmembrane region" description="Helical" evidence="8">
    <location>
        <begin position="449"/>
        <end position="469"/>
    </location>
</feature>
<evidence type="ECO:0000256" key="7">
    <source>
        <dbReference type="ARBA" id="ARBA00023136"/>
    </source>
</evidence>
<comment type="subcellular location">
    <subcellularLocation>
        <location evidence="1">Cell membrane</location>
        <topology evidence="1">Multi-pass membrane protein</topology>
    </subcellularLocation>
</comment>
<feature type="transmembrane region" description="Helical" evidence="8">
    <location>
        <begin position="363"/>
        <end position="382"/>
    </location>
</feature>
<evidence type="ECO:0000256" key="2">
    <source>
        <dbReference type="ARBA" id="ARBA00022475"/>
    </source>
</evidence>
<keyword evidence="6 8" id="KW-1133">Transmembrane helix</keyword>
<name>A0A2T0S442_9BACT</name>
<accession>A0A2T0S442</accession>
<dbReference type="GO" id="GO:0016763">
    <property type="term" value="F:pentosyltransferase activity"/>
    <property type="evidence" value="ECO:0007669"/>
    <property type="project" value="TreeGrafter"/>
</dbReference>
<dbReference type="OrthoDB" id="1467253at2"/>
<feature type="transmembrane region" description="Helical" evidence="8">
    <location>
        <begin position="158"/>
        <end position="175"/>
    </location>
</feature>
<feature type="transmembrane region" description="Helical" evidence="8">
    <location>
        <begin position="475"/>
        <end position="494"/>
    </location>
</feature>
<dbReference type="GO" id="GO:0005886">
    <property type="term" value="C:plasma membrane"/>
    <property type="evidence" value="ECO:0007669"/>
    <property type="project" value="UniProtKB-SubCell"/>
</dbReference>
<dbReference type="Proteomes" id="UP000238375">
    <property type="component" value="Unassembled WGS sequence"/>
</dbReference>
<evidence type="ECO:0000313" key="11">
    <source>
        <dbReference type="Proteomes" id="UP000238375"/>
    </source>
</evidence>
<comment type="caution">
    <text evidence="10">The sequence shown here is derived from an EMBL/GenBank/DDBJ whole genome shotgun (WGS) entry which is preliminary data.</text>
</comment>
<feature type="transmembrane region" description="Helical" evidence="8">
    <location>
        <begin position="251"/>
        <end position="271"/>
    </location>
</feature>
<keyword evidence="5 8" id="KW-0812">Transmembrane</keyword>
<protein>
    <submittedName>
        <fullName evidence="10">Dolichyl-phosphate-mannose-protein mannosyltransferase</fullName>
    </submittedName>
</protein>
<keyword evidence="7 8" id="KW-0472">Membrane</keyword>
<feature type="transmembrane region" description="Helical" evidence="8">
    <location>
        <begin position="24"/>
        <end position="43"/>
    </location>
</feature>
<evidence type="ECO:0000256" key="1">
    <source>
        <dbReference type="ARBA" id="ARBA00004651"/>
    </source>
</evidence>
<feature type="transmembrane region" description="Helical" evidence="8">
    <location>
        <begin position="335"/>
        <end position="357"/>
    </location>
</feature>
<keyword evidence="2" id="KW-1003">Cell membrane</keyword>
<reference evidence="10 11" key="1">
    <citation type="submission" date="2018-03" db="EMBL/GenBank/DDBJ databases">
        <title>Genomic Encyclopedia of Archaeal and Bacterial Type Strains, Phase II (KMG-II): from individual species to whole genera.</title>
        <authorList>
            <person name="Goeker M."/>
        </authorList>
    </citation>
    <scope>NUCLEOTIDE SEQUENCE [LARGE SCALE GENOMIC DNA]</scope>
    <source>
        <strain evidence="10 11">DSM 28354</strain>
    </source>
</reference>
<feature type="transmembrane region" description="Helical" evidence="8">
    <location>
        <begin position="181"/>
        <end position="200"/>
    </location>
</feature>
<proteinExistence type="predicted"/>
<keyword evidence="4 10" id="KW-0808">Transferase</keyword>
<feature type="transmembrane region" description="Helical" evidence="8">
    <location>
        <begin position="212"/>
        <end position="245"/>
    </location>
</feature>
<dbReference type="InterPro" id="IPR050297">
    <property type="entry name" value="LipidA_mod_glycosyltrf_83"/>
</dbReference>
<gene>
    <name evidence="10" type="ORF">CLV58_13045</name>
</gene>
<dbReference type="AlphaFoldDB" id="A0A2T0S442"/>
<evidence type="ECO:0000256" key="4">
    <source>
        <dbReference type="ARBA" id="ARBA00022679"/>
    </source>
</evidence>
<evidence type="ECO:0000313" key="10">
    <source>
        <dbReference type="EMBL" id="PRY28188.1"/>
    </source>
</evidence>
<feature type="transmembrane region" description="Helical" evidence="8">
    <location>
        <begin position="389"/>
        <end position="406"/>
    </location>
</feature>
<keyword evidence="11" id="KW-1185">Reference proteome</keyword>
<dbReference type="InterPro" id="IPR038731">
    <property type="entry name" value="RgtA/B/C-like"/>
</dbReference>
<evidence type="ECO:0000259" key="9">
    <source>
        <dbReference type="Pfam" id="PF13231"/>
    </source>
</evidence>
<evidence type="ECO:0000256" key="3">
    <source>
        <dbReference type="ARBA" id="ARBA00022676"/>
    </source>
</evidence>
<organism evidence="10 11">
    <name type="scientific">Spirosoma oryzae</name>
    <dbReference type="NCBI Taxonomy" id="1469603"/>
    <lineage>
        <taxon>Bacteria</taxon>
        <taxon>Pseudomonadati</taxon>
        <taxon>Bacteroidota</taxon>
        <taxon>Cytophagia</taxon>
        <taxon>Cytophagales</taxon>
        <taxon>Cytophagaceae</taxon>
        <taxon>Spirosoma</taxon>
    </lineage>
</organism>
<evidence type="ECO:0000256" key="8">
    <source>
        <dbReference type="SAM" id="Phobius"/>
    </source>
</evidence>
<sequence length="607" mass="68779">MFTAIPTHDDQATPLSSRSRKSRIPSSIILLVLIALAFGLRVYKSGVHGIYLDEKLTLVCTQGVVYEGSNQHDVFFTPGKTYFTPAEFWKPKTLNDYNEAIIRSDISNSPAYTAMLSAWIDVFGISDFSIRFPSVLFSTLIVLLIYGLVRRYMQSESIALLCAFLAAIEPFFIAYSHMARSYCTTIFMSLLATYLFLRILDRRSEGKQPIGLYIGYGLTFALTMLGHYLGALVFFCHGLYMLLYVRDWRTYAGLGVTGVTAFVAILPWFIVGGGKYIFMTMAYQAQFYKHLADTNPTNNGFGLILPATLINVFRRMELIVADLFMLSNGVTGGALGFRNLVIATALGLLATGLVYRFSRQETTPLWVKVALPLLLVVAYFVSPIHSLRLIVAAALPLLLFMAYRAIKSFDQSSIHRFVVLMGLLTIVPTLFIVVMAFRNGHTYGITQRYTSFSFPYAIVLVGITIWQVFHEPAYIRWTLSAVLLIQLGYIAKLLDQIYEDHAPKYTYFGRYRESNPYMRAAEQINRLYMPGDTILYPSPRNTPRDEVEKTFSNYSVADAQLTNLYLPHKATYIQRMDTTQTDRILLKKGNTGRLITLFDFEGTTYRY</sequence>
<feature type="domain" description="Glycosyltransferase RgtA/B/C/D-like" evidence="9">
    <location>
        <begin position="109"/>
        <end position="269"/>
    </location>
</feature>
<dbReference type="GO" id="GO:0009103">
    <property type="term" value="P:lipopolysaccharide biosynthetic process"/>
    <property type="evidence" value="ECO:0007669"/>
    <property type="project" value="UniProtKB-ARBA"/>
</dbReference>
<feature type="transmembrane region" description="Helical" evidence="8">
    <location>
        <begin position="130"/>
        <end position="149"/>
    </location>
</feature>
<evidence type="ECO:0000256" key="5">
    <source>
        <dbReference type="ARBA" id="ARBA00022692"/>
    </source>
</evidence>